<evidence type="ECO:0000313" key="1">
    <source>
        <dbReference type="EMBL" id="MBO9204940.1"/>
    </source>
</evidence>
<accession>A0ABS3Z5J5</accession>
<organism evidence="1 2">
    <name type="scientific">Niastella soli</name>
    <dbReference type="NCBI Taxonomy" id="2821487"/>
    <lineage>
        <taxon>Bacteria</taxon>
        <taxon>Pseudomonadati</taxon>
        <taxon>Bacteroidota</taxon>
        <taxon>Chitinophagia</taxon>
        <taxon>Chitinophagales</taxon>
        <taxon>Chitinophagaceae</taxon>
        <taxon>Niastella</taxon>
    </lineage>
</organism>
<evidence type="ECO:0000313" key="2">
    <source>
        <dbReference type="Proteomes" id="UP000677244"/>
    </source>
</evidence>
<keyword evidence="2" id="KW-1185">Reference proteome</keyword>
<dbReference type="EMBL" id="JAGHKO010000017">
    <property type="protein sequence ID" value="MBO9204940.1"/>
    <property type="molecule type" value="Genomic_DNA"/>
</dbReference>
<sequence>MWKIIKPGARVSLGDTVRFLPSSNSSKIYQVFKIEQHYFEIIVKLTNDNCMENPVRRIIRYMDIGYHIGMEVWTDPSQSLTNGLDEGQSNPDLQAY</sequence>
<name>A0ABS3Z5J5_9BACT</name>
<dbReference type="RefSeq" id="WP_209144012.1">
    <property type="nucleotide sequence ID" value="NZ_JAGHKO010000017.1"/>
</dbReference>
<proteinExistence type="predicted"/>
<comment type="caution">
    <text evidence="1">The sequence shown here is derived from an EMBL/GenBank/DDBJ whole genome shotgun (WGS) entry which is preliminary data.</text>
</comment>
<protein>
    <submittedName>
        <fullName evidence="1">Uncharacterized protein</fullName>
    </submittedName>
</protein>
<reference evidence="1 2" key="1">
    <citation type="submission" date="2021-03" db="EMBL/GenBank/DDBJ databases">
        <title>Assistant Professor.</title>
        <authorList>
            <person name="Huq M.A."/>
        </authorList>
    </citation>
    <scope>NUCLEOTIDE SEQUENCE [LARGE SCALE GENOMIC DNA]</scope>
    <source>
        <strain evidence="1 2">MAH-29</strain>
    </source>
</reference>
<dbReference type="Proteomes" id="UP000677244">
    <property type="component" value="Unassembled WGS sequence"/>
</dbReference>
<gene>
    <name evidence="1" type="ORF">J7I42_31935</name>
</gene>